<gene>
    <name evidence="2" type="ORF">CIRG_08889</name>
</gene>
<organism evidence="2 3">
    <name type="scientific">Coccidioides immitis RMSCC 2394</name>
    <dbReference type="NCBI Taxonomy" id="404692"/>
    <lineage>
        <taxon>Eukaryota</taxon>
        <taxon>Fungi</taxon>
        <taxon>Dikarya</taxon>
        <taxon>Ascomycota</taxon>
        <taxon>Pezizomycotina</taxon>
        <taxon>Eurotiomycetes</taxon>
        <taxon>Eurotiomycetidae</taxon>
        <taxon>Onygenales</taxon>
        <taxon>Onygenaceae</taxon>
        <taxon>Coccidioides</taxon>
    </lineage>
</organism>
<dbReference type="Proteomes" id="UP000054565">
    <property type="component" value="Unassembled WGS sequence"/>
</dbReference>
<evidence type="ECO:0008006" key="4">
    <source>
        <dbReference type="Google" id="ProtNLM"/>
    </source>
</evidence>
<protein>
    <recommendedName>
        <fullName evidence="4">Secreted protein</fullName>
    </recommendedName>
</protein>
<dbReference type="AlphaFoldDB" id="A0A0J6YQG0"/>
<evidence type="ECO:0000256" key="1">
    <source>
        <dbReference type="SAM" id="SignalP"/>
    </source>
</evidence>
<feature type="chain" id="PRO_5005285320" description="Secreted protein" evidence="1">
    <location>
        <begin position="28"/>
        <end position="108"/>
    </location>
</feature>
<sequence>MTCDEFLFHRCFCYSLLLLVTRRFGYGLDALFDAVRSSLLPGLVRMVVPLLKEELARANCRAGTHLCFLIPSEKKVLFTIFMPSNVCPNCIDPSSSVYVLRFYLTFKE</sequence>
<evidence type="ECO:0000313" key="3">
    <source>
        <dbReference type="Proteomes" id="UP000054565"/>
    </source>
</evidence>
<feature type="signal peptide" evidence="1">
    <location>
        <begin position="1"/>
        <end position="27"/>
    </location>
</feature>
<proteinExistence type="predicted"/>
<keyword evidence="1" id="KW-0732">Signal</keyword>
<evidence type="ECO:0000313" key="2">
    <source>
        <dbReference type="EMBL" id="KMP09208.1"/>
    </source>
</evidence>
<dbReference type="EMBL" id="DS028098">
    <property type="protein sequence ID" value="KMP09208.1"/>
    <property type="molecule type" value="Genomic_DNA"/>
</dbReference>
<name>A0A0J6YQG0_COCIT</name>
<reference evidence="3" key="1">
    <citation type="journal article" date="2010" name="Genome Res.">
        <title>Population genomic sequencing of Coccidioides fungi reveals recent hybridization and transposon control.</title>
        <authorList>
            <person name="Neafsey D.E."/>
            <person name="Barker B.M."/>
            <person name="Sharpton T.J."/>
            <person name="Stajich J.E."/>
            <person name="Park D.J."/>
            <person name="Whiston E."/>
            <person name="Hung C.-Y."/>
            <person name="McMahan C."/>
            <person name="White J."/>
            <person name="Sykes S."/>
            <person name="Heiman D."/>
            <person name="Young S."/>
            <person name="Zeng Q."/>
            <person name="Abouelleil A."/>
            <person name="Aftuck L."/>
            <person name="Bessette D."/>
            <person name="Brown A."/>
            <person name="FitzGerald M."/>
            <person name="Lui A."/>
            <person name="Macdonald J.P."/>
            <person name="Priest M."/>
            <person name="Orbach M.J."/>
            <person name="Galgiani J.N."/>
            <person name="Kirkland T.N."/>
            <person name="Cole G.T."/>
            <person name="Birren B.W."/>
            <person name="Henn M.R."/>
            <person name="Taylor J.W."/>
            <person name="Rounsley S.D."/>
        </authorList>
    </citation>
    <scope>NUCLEOTIDE SEQUENCE [LARGE SCALE GENOMIC DNA]</scope>
    <source>
        <strain evidence="3">RMSCC 2394</strain>
    </source>
</reference>
<accession>A0A0J6YQG0</accession>